<dbReference type="Pfam" id="PF00126">
    <property type="entry name" value="HTH_1"/>
    <property type="match status" value="1"/>
</dbReference>
<dbReference type="RefSeq" id="WP_109620952.1">
    <property type="nucleotide sequence ID" value="NZ_QGDO01000006.1"/>
</dbReference>
<dbReference type="PRINTS" id="PR00039">
    <property type="entry name" value="HTHLYSR"/>
</dbReference>
<dbReference type="CDD" id="cd05466">
    <property type="entry name" value="PBP2_LTTR_substrate"/>
    <property type="match status" value="1"/>
</dbReference>
<dbReference type="OrthoDB" id="9803735at2"/>
<proteinExistence type="inferred from homology"/>
<dbReference type="InterPro" id="IPR005119">
    <property type="entry name" value="LysR_subst-bd"/>
</dbReference>
<gene>
    <name evidence="6" type="ORF">BC781_10666</name>
</gene>
<evidence type="ECO:0000256" key="1">
    <source>
        <dbReference type="ARBA" id="ARBA00009437"/>
    </source>
</evidence>
<dbReference type="FunFam" id="1.10.10.10:FF:000001">
    <property type="entry name" value="LysR family transcriptional regulator"/>
    <property type="match status" value="1"/>
</dbReference>
<dbReference type="GO" id="GO:0003700">
    <property type="term" value="F:DNA-binding transcription factor activity"/>
    <property type="evidence" value="ECO:0007669"/>
    <property type="project" value="InterPro"/>
</dbReference>
<reference evidence="6 7" key="1">
    <citation type="submission" date="2018-03" db="EMBL/GenBank/DDBJ databases">
        <title>Genomic Encyclopedia of Archaeal and Bacterial Type Strains, Phase II (KMG-II): from individual species to whole genera.</title>
        <authorList>
            <person name="Goeker M."/>
        </authorList>
    </citation>
    <scope>NUCLEOTIDE SEQUENCE [LARGE SCALE GENOMIC DNA]</scope>
    <source>
        <strain evidence="6 7">DSM 28229</strain>
    </source>
</reference>
<dbReference type="Pfam" id="PF03466">
    <property type="entry name" value="LysR_substrate"/>
    <property type="match status" value="1"/>
</dbReference>
<evidence type="ECO:0000259" key="5">
    <source>
        <dbReference type="PROSITE" id="PS50931"/>
    </source>
</evidence>
<dbReference type="InterPro" id="IPR036390">
    <property type="entry name" value="WH_DNA-bd_sf"/>
</dbReference>
<protein>
    <submittedName>
        <fullName evidence="6">DNA-binding transcriptional LysR family regulator</fullName>
    </submittedName>
</protein>
<dbReference type="PANTHER" id="PTHR30346">
    <property type="entry name" value="TRANSCRIPTIONAL DUAL REGULATOR HCAR-RELATED"/>
    <property type="match status" value="1"/>
</dbReference>
<dbReference type="InterPro" id="IPR000847">
    <property type="entry name" value="LysR_HTH_N"/>
</dbReference>
<evidence type="ECO:0000313" key="6">
    <source>
        <dbReference type="EMBL" id="PWJ39165.1"/>
    </source>
</evidence>
<evidence type="ECO:0000256" key="3">
    <source>
        <dbReference type="ARBA" id="ARBA00023125"/>
    </source>
</evidence>
<dbReference type="InterPro" id="IPR036388">
    <property type="entry name" value="WH-like_DNA-bd_sf"/>
</dbReference>
<keyword evidence="3 6" id="KW-0238">DNA-binding</keyword>
<keyword evidence="4" id="KW-0804">Transcription</keyword>
<organism evidence="6 7">
    <name type="scientific">Sediminitomix flava</name>
    <dbReference type="NCBI Taxonomy" id="379075"/>
    <lineage>
        <taxon>Bacteria</taxon>
        <taxon>Pseudomonadati</taxon>
        <taxon>Bacteroidota</taxon>
        <taxon>Cytophagia</taxon>
        <taxon>Cytophagales</taxon>
        <taxon>Flammeovirgaceae</taxon>
        <taxon>Sediminitomix</taxon>
    </lineage>
</organism>
<dbReference type="Gene3D" id="3.40.190.290">
    <property type="match status" value="1"/>
</dbReference>
<feature type="domain" description="HTH lysR-type" evidence="5">
    <location>
        <begin position="1"/>
        <end position="58"/>
    </location>
</feature>
<comment type="caution">
    <text evidence="6">The sequence shown here is derived from an EMBL/GenBank/DDBJ whole genome shotgun (WGS) entry which is preliminary data.</text>
</comment>
<dbReference type="GO" id="GO:0003677">
    <property type="term" value="F:DNA binding"/>
    <property type="evidence" value="ECO:0007669"/>
    <property type="project" value="UniProtKB-KW"/>
</dbReference>
<keyword evidence="2" id="KW-0805">Transcription regulation</keyword>
<name>A0A315Z6Y4_SEDFL</name>
<dbReference type="SUPFAM" id="SSF46785">
    <property type="entry name" value="Winged helix' DNA-binding domain"/>
    <property type="match status" value="1"/>
</dbReference>
<keyword evidence="7" id="KW-1185">Reference proteome</keyword>
<dbReference type="EMBL" id="QGDO01000006">
    <property type="protein sequence ID" value="PWJ39165.1"/>
    <property type="molecule type" value="Genomic_DNA"/>
</dbReference>
<dbReference type="Gene3D" id="1.10.10.10">
    <property type="entry name" value="Winged helix-like DNA-binding domain superfamily/Winged helix DNA-binding domain"/>
    <property type="match status" value="1"/>
</dbReference>
<dbReference type="AlphaFoldDB" id="A0A315Z6Y4"/>
<evidence type="ECO:0000256" key="4">
    <source>
        <dbReference type="ARBA" id="ARBA00023163"/>
    </source>
</evidence>
<dbReference type="PROSITE" id="PS50931">
    <property type="entry name" value="HTH_LYSR"/>
    <property type="match status" value="1"/>
</dbReference>
<dbReference type="PANTHER" id="PTHR30346:SF28">
    <property type="entry name" value="HTH-TYPE TRANSCRIPTIONAL REGULATOR CYNR"/>
    <property type="match status" value="1"/>
</dbReference>
<dbReference type="SUPFAM" id="SSF53850">
    <property type="entry name" value="Periplasmic binding protein-like II"/>
    <property type="match status" value="1"/>
</dbReference>
<comment type="similarity">
    <text evidence="1">Belongs to the LysR transcriptional regulatory family.</text>
</comment>
<dbReference type="Proteomes" id="UP000245535">
    <property type="component" value="Unassembled WGS sequence"/>
</dbReference>
<evidence type="ECO:0000256" key="2">
    <source>
        <dbReference type="ARBA" id="ARBA00023015"/>
    </source>
</evidence>
<accession>A0A315Z6Y4</accession>
<sequence length="279" mass="31616">MNLQFIKYFVALAETQNFTQASDKVHVVQSTFSTGIKKLEEHLGCQLFFRDRRNVSLTKEGEILLPKAKSMLSIWNSMETEFAHETIKELNIGVLNTLDFDTIVPKMKAFKELHSGCKVNLIEGDHEYLSSKLQRNELDGYFSKAIPEEEQLEHCVVSEDKLMIGVPDTHPLAMKDKVELNALHKISFIKRCNCSLFKEVSSAFEEKQIEPDYVFTANGDDTALALVASGIGVSLLPKPRKENVGVKFLPITDANFKRKITFVWKKGNHSKALMNFRSA</sequence>
<evidence type="ECO:0000313" key="7">
    <source>
        <dbReference type="Proteomes" id="UP000245535"/>
    </source>
</evidence>
<dbReference type="GO" id="GO:0032993">
    <property type="term" value="C:protein-DNA complex"/>
    <property type="evidence" value="ECO:0007669"/>
    <property type="project" value="TreeGrafter"/>
</dbReference>